<sequence length="90" mass="9603">MSSGDIQELAAIFSVRGYDELVSQTPTRLTKGVAAFQALFSGSAAASVPRHFSSECLSSGEDGTVHLLTIRCRVMPPDYGSILSIRPVDE</sequence>
<keyword evidence="2" id="KW-1185">Reference proteome</keyword>
<organism evidence="1 2">
    <name type="scientific">Streptomyces kanasensis</name>
    <dbReference type="NCBI Taxonomy" id="936756"/>
    <lineage>
        <taxon>Bacteria</taxon>
        <taxon>Bacillati</taxon>
        <taxon>Actinomycetota</taxon>
        <taxon>Actinomycetes</taxon>
        <taxon>Kitasatosporales</taxon>
        <taxon>Streptomycetaceae</taxon>
        <taxon>Streptomyces</taxon>
    </lineage>
</organism>
<comment type="caution">
    <text evidence="1">The sequence shown here is derived from an EMBL/GenBank/DDBJ whole genome shotgun (WGS) entry which is preliminary data.</text>
</comment>
<reference evidence="1 2" key="1">
    <citation type="submission" date="2015-11" db="EMBL/GenBank/DDBJ databases">
        <title>Genome-wide analysis reveals the secondary metabolome in Streptomyces kanasensis ZX01.</title>
        <authorList>
            <person name="Zhang G."/>
            <person name="Han L."/>
            <person name="Feng J."/>
            <person name="Zhang X."/>
        </authorList>
    </citation>
    <scope>NUCLEOTIDE SEQUENCE [LARGE SCALE GENOMIC DNA]</scope>
    <source>
        <strain evidence="1 2">ZX01</strain>
    </source>
</reference>
<evidence type="ECO:0000313" key="2">
    <source>
        <dbReference type="Proteomes" id="UP000054011"/>
    </source>
</evidence>
<evidence type="ECO:0000313" key="1">
    <source>
        <dbReference type="EMBL" id="KUH35174.1"/>
    </source>
</evidence>
<accession>A0A100XZZ7</accession>
<proteinExistence type="predicted"/>
<protein>
    <submittedName>
        <fullName evidence="1">Uncharacterized protein</fullName>
    </submittedName>
</protein>
<gene>
    <name evidence="1" type="ORF">ATE80_30840</name>
</gene>
<dbReference type="Proteomes" id="UP000054011">
    <property type="component" value="Unassembled WGS sequence"/>
</dbReference>
<dbReference type="EMBL" id="LNSV01000196">
    <property type="protein sequence ID" value="KUH35174.1"/>
    <property type="molecule type" value="Genomic_DNA"/>
</dbReference>
<name>A0A100XZZ7_9ACTN</name>
<dbReference type="AlphaFoldDB" id="A0A100XZZ7"/>